<dbReference type="SMART" id="SM00365">
    <property type="entry name" value="LRR_SD22"/>
    <property type="match status" value="11"/>
</dbReference>
<evidence type="ECO:0000313" key="6">
    <source>
        <dbReference type="RefSeq" id="XP_052757945.1"/>
    </source>
</evidence>
<dbReference type="GeneID" id="113516719"/>
<dbReference type="RefSeq" id="XP_052757945.1">
    <property type="nucleotide sequence ID" value="XM_052901985.1"/>
</dbReference>
<name>A0ABM3N397_GALME</name>
<evidence type="ECO:0000256" key="1">
    <source>
        <dbReference type="ARBA" id="ARBA00022614"/>
    </source>
</evidence>
<dbReference type="Pfam" id="PF13855">
    <property type="entry name" value="LRR_8"/>
    <property type="match status" value="7"/>
</dbReference>
<keyword evidence="4" id="KW-1185">Reference proteome</keyword>
<evidence type="ECO:0000256" key="2">
    <source>
        <dbReference type="ARBA" id="ARBA00022737"/>
    </source>
</evidence>
<evidence type="ECO:0000313" key="5">
    <source>
        <dbReference type="RefSeq" id="XP_052757944.1"/>
    </source>
</evidence>
<dbReference type="InterPro" id="IPR032675">
    <property type="entry name" value="LRR_dom_sf"/>
</dbReference>
<proteinExistence type="predicted"/>
<dbReference type="PANTHER" id="PTHR24366:SF96">
    <property type="entry name" value="LEUCINE RICH REPEAT CONTAINING 53"/>
    <property type="match status" value="1"/>
</dbReference>
<gene>
    <name evidence="5 6" type="primary">LOC113516719</name>
</gene>
<reference evidence="5 6" key="1">
    <citation type="submission" date="2025-05" db="UniProtKB">
        <authorList>
            <consortium name="RefSeq"/>
        </authorList>
    </citation>
    <scope>IDENTIFICATION</scope>
    <source>
        <tissue evidence="5 6">Whole larvae</tissue>
    </source>
</reference>
<dbReference type="SMART" id="SM00364">
    <property type="entry name" value="LRR_BAC"/>
    <property type="match status" value="9"/>
</dbReference>
<dbReference type="SMART" id="SM00369">
    <property type="entry name" value="LRR_TYP"/>
    <property type="match status" value="24"/>
</dbReference>
<dbReference type="SUPFAM" id="SSF52058">
    <property type="entry name" value="L domain-like"/>
    <property type="match status" value="3"/>
</dbReference>
<dbReference type="RefSeq" id="XP_052757944.1">
    <property type="nucleotide sequence ID" value="XM_052901984.1"/>
</dbReference>
<dbReference type="InterPro" id="IPR003591">
    <property type="entry name" value="Leu-rich_rpt_typical-subtyp"/>
</dbReference>
<sequence>MDSNGKKTILWYIIVTISVAFGQSTPCPAPETILPCICTNRHEDIQIWCTHSDLQQVQKGIQKIGDYIRKPIDELIIENNYLPSLPGKIFQNVKILRLMLRHNGVERLSAAWLESQEMNLLEVFIVENDLKNLPPESIMKLQNLQAITLQSHNLKRIPTLSNMPKLRYINFQSRSLNAVNEHTFENLPSLERLFIQGSPNLSILKENALYNLPKLRRLEITNCGINQIHMRALSLLPVLNELSLSNNKISDATMVGRAIRDLPLLSYLNLNYNVIDKLNEGAFVDQPMLENLLLSNNNINIIHHGAFHRVPKLRIVDLNYNRISQIHPESFLQQSASGVEELNLIGNQIMHISEFRALLDALPRLKFLDMSDNLLQEIPRGALRGHPSLERLHLNKNSIKYIQADAFVAMPALRELHLSNNSLSDMNEGPFWNLPALKGLDLSFNYFQRLQPKMLYNLPALRRINFSNNLLTIIDPITFIESPLLEYINISGNALVSIHPATFRNLVNLFEVDASSNKLIEFVPGLPRGLEQLYLQRNQITNLPIPPSPDFDLPSLRTLDISYNGIQKIAHGSMKGLHNLRRLYMKRNGLRQIETSTFSDLERLEILDLRDNQIISVHPKSFSKLVRLKQVNLHGNTIDNFDFIAIQENAALSTLDFSKNKLKSISPNIVNRALDVEILNISSNNLNELPITLNILPKLKILDASYNHIKHFDGNVINNIHSLKEIKMPFNKINELRTGSFKDLRDLATIDLDGNHIEIIHPKAIANLPNLVSLYLGRNHILELPDNVFSNLPKLKVIELQGNRLQYISPRAFENIPLVQYMNISNNQLTNIDHSGLRLLTSLEVLDLSFNKLTKLTRSSFQYMEWLVELNLDNNLICYISDQPFDSMPRLKVLSLRHNKMTSVSEATFSKLRNNIAILDIDGNPLICNCGIIWLKSWLSESSSVGPKCVDGTHVKMMPFSRDDCTNVRVHNEDLRSCLTHENEALLPNLATSQVFSSLDKIKDYATQIKNNYHINKINNRPSPEESEYFYDEYVDYPYNETLIEGLNNDINQVQGNKSHESQGIPTLYAEMKNTTNRNPTKPNVQSQPASGFTFFGMPLPSLDMSKLLNNGRKVDWSENRNSQHVNKYQTPETPKFETGGFAPILPTTAGGFKPIPNPVVNVSHTVTSDQGVNNYSANGNMGQSIEVVATKPPINVVHNTTSHQKIKSEIHELQAFLDNDNSTHVAYNRTKNIEAQKIDPNNLSKYNLMESNLTITQVTEKEGLLITTDTTNDMSLQAWLETSSKTYSTKPVTSKPIIKKHVEHDQPTALSAILVPSNEDAGKRNYTTNYKRPATITKVNMPHVSQFDLQDSNYSPVINREAKTRFSDVTSTGNTKTREVDDKDWYYKNYNNTNLPPYIAPAVQTSNSIRLLNSISVSLITVYYLVIDLVSH</sequence>
<protein>
    <submittedName>
        <fullName evidence="5 6">Protein artichoke</fullName>
    </submittedName>
</protein>
<organism evidence="4 6">
    <name type="scientific">Galleria mellonella</name>
    <name type="common">Greater wax moth</name>
    <dbReference type="NCBI Taxonomy" id="7137"/>
    <lineage>
        <taxon>Eukaryota</taxon>
        <taxon>Metazoa</taxon>
        <taxon>Ecdysozoa</taxon>
        <taxon>Arthropoda</taxon>
        <taxon>Hexapoda</taxon>
        <taxon>Insecta</taxon>
        <taxon>Pterygota</taxon>
        <taxon>Neoptera</taxon>
        <taxon>Endopterygota</taxon>
        <taxon>Lepidoptera</taxon>
        <taxon>Glossata</taxon>
        <taxon>Ditrysia</taxon>
        <taxon>Pyraloidea</taxon>
        <taxon>Pyralidae</taxon>
        <taxon>Galleriinae</taxon>
        <taxon>Galleria</taxon>
    </lineage>
</organism>
<dbReference type="InterPro" id="IPR001611">
    <property type="entry name" value="Leu-rich_rpt"/>
</dbReference>
<keyword evidence="1" id="KW-0433">Leucine-rich repeat</keyword>
<dbReference type="Gene3D" id="3.80.10.10">
    <property type="entry name" value="Ribonuclease Inhibitor"/>
    <property type="match status" value="5"/>
</dbReference>
<evidence type="ECO:0000256" key="3">
    <source>
        <dbReference type="SAM" id="SignalP"/>
    </source>
</evidence>
<evidence type="ECO:0000313" key="4">
    <source>
        <dbReference type="Proteomes" id="UP001652740"/>
    </source>
</evidence>
<feature type="signal peptide" evidence="3">
    <location>
        <begin position="1"/>
        <end position="24"/>
    </location>
</feature>
<dbReference type="PANTHER" id="PTHR24366">
    <property type="entry name" value="IG(IMMUNOGLOBULIN) AND LRR(LEUCINE RICH REPEAT) DOMAINS"/>
    <property type="match status" value="1"/>
</dbReference>
<dbReference type="Pfam" id="PF00560">
    <property type="entry name" value="LRR_1"/>
    <property type="match status" value="1"/>
</dbReference>
<dbReference type="PRINTS" id="PR00019">
    <property type="entry name" value="LEURICHRPT"/>
</dbReference>
<dbReference type="PROSITE" id="PS51450">
    <property type="entry name" value="LRR"/>
    <property type="match status" value="5"/>
</dbReference>
<dbReference type="Proteomes" id="UP001652740">
    <property type="component" value="Unplaced"/>
</dbReference>
<feature type="chain" id="PRO_5045025035" evidence="3">
    <location>
        <begin position="25"/>
        <end position="1433"/>
    </location>
</feature>
<keyword evidence="2" id="KW-0677">Repeat</keyword>
<keyword evidence="3" id="KW-0732">Signal</keyword>
<accession>A0ABM3N397</accession>